<evidence type="ECO:0000259" key="6">
    <source>
        <dbReference type="PROSITE" id="PS51007"/>
    </source>
</evidence>
<dbReference type="PATRIC" id="fig|29423.5.peg.62"/>
<evidence type="ECO:0000313" key="8">
    <source>
        <dbReference type="Proteomes" id="UP000054858"/>
    </source>
</evidence>
<dbReference type="SUPFAM" id="SSF46626">
    <property type="entry name" value="Cytochrome c"/>
    <property type="match status" value="1"/>
</dbReference>
<protein>
    <submittedName>
        <fullName evidence="7">Cytochrome c Hsc</fullName>
    </submittedName>
</protein>
<dbReference type="Gene3D" id="1.10.760.10">
    <property type="entry name" value="Cytochrome c-like domain"/>
    <property type="match status" value="1"/>
</dbReference>
<dbReference type="PANTHER" id="PTHR30600:SF13">
    <property type="entry name" value="METHYLAMINE UTILIZATION PROTEIN"/>
    <property type="match status" value="1"/>
</dbReference>
<feature type="chain" id="PRO_5006916604" evidence="5">
    <location>
        <begin position="21"/>
        <end position="457"/>
    </location>
</feature>
<dbReference type="Proteomes" id="UP000054858">
    <property type="component" value="Unassembled WGS sequence"/>
</dbReference>
<dbReference type="GO" id="GO:0020037">
    <property type="term" value="F:heme binding"/>
    <property type="evidence" value="ECO:0007669"/>
    <property type="project" value="InterPro"/>
</dbReference>
<dbReference type="InterPro" id="IPR009056">
    <property type="entry name" value="Cyt_c-like_dom"/>
</dbReference>
<keyword evidence="1 4" id="KW-0349">Heme</keyword>
<comment type="caution">
    <text evidence="7">The sequence shown here is derived from an EMBL/GenBank/DDBJ whole genome shotgun (WGS) entry which is preliminary data.</text>
</comment>
<name>A0A0W0XJB8_9GAMM</name>
<gene>
    <name evidence="7" type="primary">hsc</name>
    <name evidence="7" type="ORF">Loak_0057</name>
</gene>
<reference evidence="7 8" key="1">
    <citation type="submission" date="2015-11" db="EMBL/GenBank/DDBJ databases">
        <title>Genomic analysis of 38 Legionella species identifies large and diverse effector repertoires.</title>
        <authorList>
            <person name="Burstein D."/>
            <person name="Amaro F."/>
            <person name="Zusman T."/>
            <person name="Lifshitz Z."/>
            <person name="Cohen O."/>
            <person name="Gilbert J.A."/>
            <person name="Pupko T."/>
            <person name="Shuman H.A."/>
            <person name="Segal G."/>
        </authorList>
    </citation>
    <scope>NUCLEOTIDE SEQUENCE [LARGE SCALE GENOMIC DNA]</scope>
    <source>
        <strain evidence="7 8">Oak Ridge-10</strain>
    </source>
</reference>
<accession>A0A0W0XJB8</accession>
<keyword evidence="2 4" id="KW-0479">Metal-binding</keyword>
<dbReference type="PROSITE" id="PS51007">
    <property type="entry name" value="CYTC"/>
    <property type="match status" value="1"/>
</dbReference>
<proteinExistence type="predicted"/>
<dbReference type="GO" id="GO:0009055">
    <property type="term" value="F:electron transfer activity"/>
    <property type="evidence" value="ECO:0007669"/>
    <property type="project" value="InterPro"/>
</dbReference>
<dbReference type="GO" id="GO:0004130">
    <property type="term" value="F:cytochrome-c peroxidase activity"/>
    <property type="evidence" value="ECO:0007669"/>
    <property type="project" value="TreeGrafter"/>
</dbReference>
<feature type="signal peptide" evidence="5">
    <location>
        <begin position="1"/>
        <end position="20"/>
    </location>
</feature>
<dbReference type="RefSeq" id="WP_025386429.1">
    <property type="nucleotide sequence ID" value="NZ_LCUA01000010.1"/>
</dbReference>
<evidence type="ECO:0000256" key="1">
    <source>
        <dbReference type="ARBA" id="ARBA00022617"/>
    </source>
</evidence>
<dbReference type="InterPro" id="IPR051395">
    <property type="entry name" value="Cytochrome_c_Peroxidase/MauG"/>
</dbReference>
<keyword evidence="5" id="KW-0732">Signal</keyword>
<dbReference type="GO" id="GO:0046872">
    <property type="term" value="F:metal ion binding"/>
    <property type="evidence" value="ECO:0007669"/>
    <property type="project" value="UniProtKB-KW"/>
</dbReference>
<organism evidence="7 8">
    <name type="scientific">Legionella oakridgensis</name>
    <dbReference type="NCBI Taxonomy" id="29423"/>
    <lineage>
        <taxon>Bacteria</taxon>
        <taxon>Pseudomonadati</taxon>
        <taxon>Pseudomonadota</taxon>
        <taxon>Gammaproteobacteria</taxon>
        <taxon>Legionellales</taxon>
        <taxon>Legionellaceae</taxon>
        <taxon>Legionella</taxon>
    </lineage>
</organism>
<dbReference type="InterPro" id="IPR036909">
    <property type="entry name" value="Cyt_c-like_dom_sf"/>
</dbReference>
<feature type="domain" description="Cytochrome c" evidence="6">
    <location>
        <begin position="350"/>
        <end position="457"/>
    </location>
</feature>
<evidence type="ECO:0000256" key="3">
    <source>
        <dbReference type="ARBA" id="ARBA00023004"/>
    </source>
</evidence>
<dbReference type="EMBL" id="LNYP01000002">
    <property type="protein sequence ID" value="KTD44546.1"/>
    <property type="molecule type" value="Genomic_DNA"/>
</dbReference>
<dbReference type="AlphaFoldDB" id="A0A0W0XJB8"/>
<dbReference type="PANTHER" id="PTHR30600">
    <property type="entry name" value="CYTOCHROME C PEROXIDASE-RELATED"/>
    <property type="match status" value="1"/>
</dbReference>
<sequence length="457" mass="51739">MLKKAMFSMAVTAISLSAQADAPPSSYSPVVMKEDFKTTMNKMMAEKKAVNDRQQELLNQRYDLSNKPSQDTKMSNGKPIQEGVRVKLPEGVTWEQLSNMSSEDIKEKGLFPKGFLPLPHPNQAEGGMLFPQFVIDELNQQEHRDLTRFDLDFDLPDHFLPPYPAPIFLTTRPDLGDVSKGKVVTIENYFELFNGILNPKQLEGLRLLVTPFPQQQFNQTDDRRTKTPSRGVACFDCHANGHTNAATHLVGDIRPQEFRHRIDTPSLRGVNIQRLFGSQRALKTVEDFTEFEQRAAYFDGDPVIATKKGVNILERGSQVHFMAEFQELLDFPPAPKLNWDGKLDPAKATPAELRGQEVFFGKGKCSTCHVPPYYTDNLMHNLKTERFFKPQMINGRKASADGPIKTFPLRGIKDSPPYLHDGRLLTLADTVEFFNIVLELQLNAQEKQDLTAFLKTL</sequence>
<evidence type="ECO:0000256" key="5">
    <source>
        <dbReference type="SAM" id="SignalP"/>
    </source>
</evidence>
<keyword evidence="3 4" id="KW-0408">Iron</keyword>
<evidence type="ECO:0000313" key="7">
    <source>
        <dbReference type="EMBL" id="KTD44546.1"/>
    </source>
</evidence>
<evidence type="ECO:0000256" key="2">
    <source>
        <dbReference type="ARBA" id="ARBA00022723"/>
    </source>
</evidence>
<evidence type="ECO:0000256" key="4">
    <source>
        <dbReference type="PROSITE-ProRule" id="PRU00433"/>
    </source>
</evidence>